<dbReference type="GO" id="GO:0051455">
    <property type="term" value="P:spindle attachment to meiosis I kinetochore"/>
    <property type="evidence" value="ECO:0000318"/>
    <property type="project" value="GO_Central"/>
</dbReference>
<feature type="region of interest" description="Disordered" evidence="4">
    <location>
        <begin position="141"/>
        <end position="228"/>
    </location>
</feature>
<dbReference type="PANTHER" id="PTHR16684:SF11">
    <property type="entry name" value="CENTROMERE PROTEIN C"/>
    <property type="match status" value="1"/>
</dbReference>
<dbReference type="EMBL" id="MNCJ02000317">
    <property type="protein sequence ID" value="KAF5816975.1"/>
    <property type="molecule type" value="Genomic_DNA"/>
</dbReference>
<feature type="compositionally biased region" description="Basic and acidic residues" evidence="4">
    <location>
        <begin position="216"/>
        <end position="228"/>
    </location>
</feature>
<dbReference type="PANTHER" id="PTHR16684">
    <property type="entry name" value="CENTROMERE PROTEIN C"/>
    <property type="match status" value="1"/>
</dbReference>
<evidence type="ECO:0000256" key="3">
    <source>
        <dbReference type="ARBA" id="ARBA00023242"/>
    </source>
</evidence>
<dbReference type="AlphaFoldDB" id="A0A251VCD3"/>
<gene>
    <name evidence="6" type="ORF">HannXRQ_Chr02g0032681</name>
    <name evidence="5" type="ORF">HanXRQr2_Chr02g0047731</name>
</gene>
<dbReference type="Gramene" id="mRNA:HanXRQr2_Chr02g0047731">
    <property type="protein sequence ID" value="mRNA:HanXRQr2_Chr02g0047731"/>
    <property type="gene ID" value="HanXRQr2_Chr02g0047731"/>
</dbReference>
<feature type="compositionally biased region" description="Basic and acidic residues" evidence="4">
    <location>
        <begin position="78"/>
        <end position="87"/>
    </location>
</feature>
<sequence>MQSQASKPVDPFHGRSILSLHPRTFEDSKLSLKSNALEAIHQHMSAMVLQNPDKHFEEAKSVIDSVSGFLNTNENSEDNMKENENPQKNRPALSRKRAKFSMKPDTSQSSTILEPTFQMDQLHDPADFFAAYEKFENTRKELKKQRGEDPNEPQIPTTARQRRPEIPRRKTSYQHHVYSSQPENDVLSSQEALQDTVESQPIHDSQHEAVTPNNQPKEKEVAGSVTKAEDRDKLFDDLMSSNIADLDGNEALSYLQNRLNIKPVSINKLQLPNFHDIPTVNLLSSVNSIKDQNILPDTRALSDNLNEITPAKQKKLPDQLFNPLSSSPTPPKSPFFAISTFGKLMSKSIEKSVDPFSSRDIDLFPTTKTSEVVSGPATHASKDKEFSFSANKDNLSELLIGIEDREQHDNVEEMDDDIHGNAEDMVEKPASPTKLNLNVEDVTDNLHCEQDKGENENIEDATEKVVPTCPPEENVEITTAQESESNCFRSVQTDDTSFNVPDASLPVRNPDIVPEQQNEEPPKTSMNKRKKTRAIKIDTKKKRHSLAEGGSAWTAGVRRSNRIKTKPLEYWRGERLLYARVHNSLPTVIGVKYITPTDSNSNGKPGFKVESFVADEYKDLVDLTSLH</sequence>
<reference evidence="5" key="3">
    <citation type="submission" date="2020-06" db="EMBL/GenBank/DDBJ databases">
        <title>Helianthus annuus Genome sequencing and assembly Release 2.</title>
        <authorList>
            <person name="Gouzy J."/>
            <person name="Langlade N."/>
            <person name="Munos S."/>
        </authorList>
    </citation>
    <scope>NUCLEOTIDE SEQUENCE</scope>
    <source>
        <tissue evidence="5">Leaves</tissue>
    </source>
</reference>
<dbReference type="FunCoup" id="A0A251VCD3">
    <property type="interactions" value="1685"/>
</dbReference>
<organism evidence="6 7">
    <name type="scientific">Helianthus annuus</name>
    <name type="common">Common sunflower</name>
    <dbReference type="NCBI Taxonomy" id="4232"/>
    <lineage>
        <taxon>Eukaryota</taxon>
        <taxon>Viridiplantae</taxon>
        <taxon>Streptophyta</taxon>
        <taxon>Embryophyta</taxon>
        <taxon>Tracheophyta</taxon>
        <taxon>Spermatophyta</taxon>
        <taxon>Magnoliopsida</taxon>
        <taxon>eudicotyledons</taxon>
        <taxon>Gunneridae</taxon>
        <taxon>Pentapetalae</taxon>
        <taxon>asterids</taxon>
        <taxon>campanulids</taxon>
        <taxon>Asterales</taxon>
        <taxon>Asteraceae</taxon>
        <taxon>Asteroideae</taxon>
        <taxon>Heliantheae alliance</taxon>
        <taxon>Heliantheae</taxon>
        <taxon>Helianthus</taxon>
    </lineage>
</organism>
<dbReference type="EMBL" id="CM007891">
    <property type="protein sequence ID" value="OTG33255.1"/>
    <property type="molecule type" value="Genomic_DNA"/>
</dbReference>
<accession>A0A251VCD3</accession>
<dbReference type="InterPro" id="IPR028386">
    <property type="entry name" value="CENP-C/Mif2/cnp3"/>
</dbReference>
<proteinExistence type="inferred from homology"/>
<feature type="region of interest" description="Disordered" evidence="4">
    <location>
        <begin position="69"/>
        <end position="111"/>
    </location>
</feature>
<evidence type="ECO:0000313" key="5">
    <source>
        <dbReference type="EMBL" id="KAF5816975.1"/>
    </source>
</evidence>
<reference evidence="5 7" key="1">
    <citation type="journal article" date="2017" name="Nature">
        <title>The sunflower genome provides insights into oil metabolism, flowering and Asterid evolution.</title>
        <authorList>
            <person name="Badouin H."/>
            <person name="Gouzy J."/>
            <person name="Grassa C.J."/>
            <person name="Murat F."/>
            <person name="Staton S.E."/>
            <person name="Cottret L."/>
            <person name="Lelandais-Briere C."/>
            <person name="Owens G.L."/>
            <person name="Carrere S."/>
            <person name="Mayjonade B."/>
            <person name="Legrand L."/>
            <person name="Gill N."/>
            <person name="Kane N.C."/>
            <person name="Bowers J.E."/>
            <person name="Hubner S."/>
            <person name="Bellec A."/>
            <person name="Berard A."/>
            <person name="Berges H."/>
            <person name="Blanchet N."/>
            <person name="Boniface M.C."/>
            <person name="Brunel D."/>
            <person name="Catrice O."/>
            <person name="Chaidir N."/>
            <person name="Claudel C."/>
            <person name="Donnadieu C."/>
            <person name="Faraut T."/>
            <person name="Fievet G."/>
            <person name="Helmstetter N."/>
            <person name="King M."/>
            <person name="Knapp S.J."/>
            <person name="Lai Z."/>
            <person name="Le Paslier M.C."/>
            <person name="Lippi Y."/>
            <person name="Lorenzon L."/>
            <person name="Mandel J.R."/>
            <person name="Marage G."/>
            <person name="Marchand G."/>
            <person name="Marquand E."/>
            <person name="Bret-Mestries E."/>
            <person name="Morien E."/>
            <person name="Nambeesan S."/>
            <person name="Nguyen T."/>
            <person name="Pegot-Espagnet P."/>
            <person name="Pouilly N."/>
            <person name="Raftis F."/>
            <person name="Sallet E."/>
            <person name="Schiex T."/>
            <person name="Thomas J."/>
            <person name="Vandecasteele C."/>
            <person name="Vares D."/>
            <person name="Vear F."/>
            <person name="Vautrin S."/>
            <person name="Crespi M."/>
            <person name="Mangin B."/>
            <person name="Burke J.M."/>
            <person name="Salse J."/>
            <person name="Munos S."/>
            <person name="Vincourt P."/>
            <person name="Rieseberg L.H."/>
            <person name="Langlade N.B."/>
        </authorList>
    </citation>
    <scope>NUCLEOTIDE SEQUENCE [LARGE SCALE GENOMIC DNA]</scope>
    <source>
        <strain evidence="7">cv. SF193</strain>
        <tissue evidence="5">Leaves</tissue>
    </source>
</reference>
<comment type="similarity">
    <text evidence="2">Belongs to the CENP-C/MIF2 family.</text>
</comment>
<evidence type="ECO:0000256" key="4">
    <source>
        <dbReference type="SAM" id="MobiDB-lite"/>
    </source>
</evidence>
<feature type="compositionally biased region" description="Polar residues" evidence="4">
    <location>
        <begin position="177"/>
        <end position="203"/>
    </location>
</feature>
<dbReference type="OMA" id="TSCPNEM"/>
<dbReference type="GO" id="GO:0051382">
    <property type="term" value="P:kinetochore assembly"/>
    <property type="evidence" value="ECO:0000318"/>
    <property type="project" value="GO_Central"/>
</dbReference>
<dbReference type="InParanoid" id="A0A251VCD3"/>
<evidence type="ECO:0000256" key="2">
    <source>
        <dbReference type="ARBA" id="ARBA00010291"/>
    </source>
</evidence>
<keyword evidence="3" id="KW-0539">Nucleus</keyword>
<dbReference type="GO" id="GO:0005634">
    <property type="term" value="C:nucleus"/>
    <property type="evidence" value="ECO:0007669"/>
    <property type="project" value="UniProtKB-SubCell"/>
</dbReference>
<keyword evidence="7" id="KW-1185">Reference proteome</keyword>
<dbReference type="GO" id="GO:0019237">
    <property type="term" value="F:centromeric DNA binding"/>
    <property type="evidence" value="ECO:0000318"/>
    <property type="project" value="GO_Central"/>
</dbReference>
<comment type="subcellular location">
    <subcellularLocation>
        <location evidence="1">Nucleus</location>
    </subcellularLocation>
</comment>
<reference evidence="6" key="2">
    <citation type="submission" date="2017-02" db="EMBL/GenBank/DDBJ databases">
        <title>Sunflower complete genome.</title>
        <authorList>
            <person name="Langlade N."/>
            <person name="Munos S."/>
        </authorList>
    </citation>
    <scope>NUCLEOTIDE SEQUENCE [LARGE SCALE GENOMIC DNA]</scope>
    <source>
        <tissue evidence="6">Leaves</tissue>
    </source>
</reference>
<name>A0A251VCD3_HELAN</name>
<evidence type="ECO:0000313" key="6">
    <source>
        <dbReference type="EMBL" id="OTG33255.1"/>
    </source>
</evidence>
<dbReference type="GO" id="GO:0000776">
    <property type="term" value="C:kinetochore"/>
    <property type="evidence" value="ECO:0007669"/>
    <property type="project" value="InterPro"/>
</dbReference>
<dbReference type="Proteomes" id="UP000215914">
    <property type="component" value="Chromosome 2"/>
</dbReference>
<feature type="region of interest" description="Disordered" evidence="4">
    <location>
        <begin position="497"/>
        <end position="532"/>
    </location>
</feature>
<protein>
    <submittedName>
        <fullName evidence="5 6">Centromere protein C/Mif2/cnp3</fullName>
    </submittedName>
</protein>
<evidence type="ECO:0000313" key="7">
    <source>
        <dbReference type="Proteomes" id="UP000215914"/>
    </source>
</evidence>
<dbReference type="GO" id="GO:0051315">
    <property type="term" value="P:attachment of mitotic spindle microtubules to kinetochore"/>
    <property type="evidence" value="ECO:0000318"/>
    <property type="project" value="GO_Central"/>
</dbReference>
<evidence type="ECO:0000256" key="1">
    <source>
        <dbReference type="ARBA" id="ARBA00004123"/>
    </source>
</evidence>